<evidence type="ECO:0008006" key="6">
    <source>
        <dbReference type="Google" id="ProtNLM"/>
    </source>
</evidence>
<keyword evidence="3" id="KW-0732">Signal</keyword>
<sequence>MFRKSLRRLGLAVLIGGMPMLSAQAAGSIVCWTDENGRRACGDRVPPQYASQERKVYDASGRLIETLPRQKTPEEIEAEQRRAAMLEERRRRAEEQAAYDRYLLTTFTDLEELQRSRRAQLEQLDSRLERARVTLRENRRGVEQLKAQIADFEAAGRKVPVRLTNELATFEKAVIDSAAAVESLRAEREAAQQKFEQDVERYRILKGLETPAADASGESADTGSTPE</sequence>
<organism evidence="4 5">
    <name type="scientific">Sinimarinibacterium thermocellulolyticum</name>
    <dbReference type="NCBI Taxonomy" id="3170016"/>
    <lineage>
        <taxon>Bacteria</taxon>
        <taxon>Pseudomonadati</taxon>
        <taxon>Pseudomonadota</taxon>
        <taxon>Gammaproteobacteria</taxon>
        <taxon>Nevskiales</taxon>
        <taxon>Nevskiaceae</taxon>
        <taxon>Sinimarinibacterium</taxon>
    </lineage>
</organism>
<name>A0ABV2ABZ4_9GAMM</name>
<evidence type="ECO:0000256" key="3">
    <source>
        <dbReference type="SAM" id="SignalP"/>
    </source>
</evidence>
<gene>
    <name evidence="4" type="ORF">ABSH63_12190</name>
</gene>
<evidence type="ECO:0000256" key="1">
    <source>
        <dbReference type="SAM" id="Coils"/>
    </source>
</evidence>
<proteinExistence type="predicted"/>
<dbReference type="EMBL" id="JBEPIJ010000014">
    <property type="protein sequence ID" value="MES0874757.1"/>
    <property type="molecule type" value="Genomic_DNA"/>
</dbReference>
<dbReference type="Proteomes" id="UP001465331">
    <property type="component" value="Unassembled WGS sequence"/>
</dbReference>
<feature type="signal peptide" evidence="3">
    <location>
        <begin position="1"/>
        <end position="25"/>
    </location>
</feature>
<evidence type="ECO:0000313" key="5">
    <source>
        <dbReference type="Proteomes" id="UP001465331"/>
    </source>
</evidence>
<feature type="region of interest" description="Disordered" evidence="2">
    <location>
        <begin position="208"/>
        <end position="227"/>
    </location>
</feature>
<evidence type="ECO:0000313" key="4">
    <source>
        <dbReference type="EMBL" id="MES0874757.1"/>
    </source>
</evidence>
<dbReference type="RefSeq" id="WP_352890115.1">
    <property type="nucleotide sequence ID" value="NZ_JBEPIJ010000014.1"/>
</dbReference>
<reference evidence="4 5" key="1">
    <citation type="submission" date="2024-06" db="EMBL/GenBank/DDBJ databases">
        <authorList>
            <person name="Li Z."/>
            <person name="Jiang Y."/>
        </authorList>
    </citation>
    <scope>NUCLEOTIDE SEQUENCE [LARGE SCALE GENOMIC DNA]</scope>
    <source>
        <strain evidence="4 5">HSW-8</strain>
    </source>
</reference>
<accession>A0ABV2ABZ4</accession>
<feature type="coiled-coil region" evidence="1">
    <location>
        <begin position="128"/>
        <end position="155"/>
    </location>
</feature>
<protein>
    <recommendedName>
        <fullName evidence="6">DUF4124 domain-containing protein</fullName>
    </recommendedName>
</protein>
<evidence type="ECO:0000256" key="2">
    <source>
        <dbReference type="SAM" id="MobiDB-lite"/>
    </source>
</evidence>
<comment type="caution">
    <text evidence="4">The sequence shown here is derived from an EMBL/GenBank/DDBJ whole genome shotgun (WGS) entry which is preliminary data.</text>
</comment>
<keyword evidence="1" id="KW-0175">Coiled coil</keyword>
<keyword evidence="5" id="KW-1185">Reference proteome</keyword>
<feature type="chain" id="PRO_5046396390" description="DUF4124 domain-containing protein" evidence="3">
    <location>
        <begin position="26"/>
        <end position="227"/>
    </location>
</feature>